<feature type="domain" description="Deacetylase PdaC" evidence="2">
    <location>
        <begin position="39"/>
        <end position="139"/>
    </location>
</feature>
<proteinExistence type="predicted"/>
<evidence type="ECO:0000259" key="2">
    <source>
        <dbReference type="Pfam" id="PF13739"/>
    </source>
</evidence>
<dbReference type="InterPro" id="IPR021729">
    <property type="entry name" value="DUF3298"/>
</dbReference>
<dbReference type="Pfam" id="PF11738">
    <property type="entry name" value="DUF3298"/>
    <property type="match status" value="1"/>
</dbReference>
<evidence type="ECO:0000313" key="3">
    <source>
        <dbReference type="EMBL" id="MFH6767534.1"/>
    </source>
</evidence>
<dbReference type="InterPro" id="IPR025303">
    <property type="entry name" value="PdaC"/>
</dbReference>
<dbReference type="Pfam" id="PF13739">
    <property type="entry name" value="PdaC"/>
    <property type="match status" value="1"/>
</dbReference>
<gene>
    <name evidence="3" type="ORF">V8G56_02210</name>
</gene>
<protein>
    <submittedName>
        <fullName evidence="3">DUF3298 and DUF4163 domain-containing protein</fullName>
    </submittedName>
</protein>
<keyword evidence="4" id="KW-1185">Reference proteome</keyword>
<reference evidence="3 4" key="1">
    <citation type="submission" date="2024-02" db="EMBL/GenBank/DDBJ databases">
        <title>A Gaetbulibacter species isolated from tidal flats and genomic insights of their niches.</title>
        <authorList>
            <person name="Ye Y."/>
        </authorList>
    </citation>
    <scope>NUCLEOTIDE SEQUENCE [LARGE SCALE GENOMIC DNA]</scope>
    <source>
        <strain evidence="3 4">KEM-8</strain>
    </source>
</reference>
<evidence type="ECO:0000313" key="4">
    <source>
        <dbReference type="Proteomes" id="UP001610104"/>
    </source>
</evidence>
<accession>A0ABW7MLK9</accession>
<comment type="caution">
    <text evidence="3">The sequence shown here is derived from an EMBL/GenBank/DDBJ whole genome shotgun (WGS) entry which is preliminary data.</text>
</comment>
<dbReference type="Proteomes" id="UP001610104">
    <property type="component" value="Unassembled WGS sequence"/>
</dbReference>
<dbReference type="RefSeq" id="WP_395436831.1">
    <property type="nucleotide sequence ID" value="NZ_JBAWKC010000001.1"/>
</dbReference>
<dbReference type="Gene3D" id="3.30.565.40">
    <property type="entry name" value="Fervidobacterium nodosum Rt17-B1 like"/>
    <property type="match status" value="1"/>
</dbReference>
<dbReference type="InterPro" id="IPR037126">
    <property type="entry name" value="PdaC/RsiV-like_sf"/>
</dbReference>
<dbReference type="Gene3D" id="3.90.640.20">
    <property type="entry name" value="Heat-shock cognate protein, ATPase"/>
    <property type="match status" value="1"/>
</dbReference>
<dbReference type="EMBL" id="JBAWKC010000001">
    <property type="protein sequence ID" value="MFH6767534.1"/>
    <property type="molecule type" value="Genomic_DNA"/>
</dbReference>
<name>A0ABW7MLK9_9FLAO</name>
<organism evidence="3 4">
    <name type="scientific">Gaetbulibacter aquiaggeris</name>
    <dbReference type="NCBI Taxonomy" id="1735373"/>
    <lineage>
        <taxon>Bacteria</taxon>
        <taxon>Pseudomonadati</taxon>
        <taxon>Bacteroidota</taxon>
        <taxon>Flavobacteriia</taxon>
        <taxon>Flavobacteriales</taxon>
        <taxon>Flavobacteriaceae</taxon>
        <taxon>Gaetbulibacter</taxon>
    </lineage>
</organism>
<evidence type="ECO:0000259" key="1">
    <source>
        <dbReference type="Pfam" id="PF11738"/>
    </source>
</evidence>
<sequence length="240" mass="27020">MLKNKFISIIFCFILFNSCEEESKISFVEVKITTENNDSVEINIPEAIGDMTIAEVINSEINHTVMSALHIGDSENITSKSVEESIDTFNKEYKNFMNEFPDSAQVWNAEIDGEVIYQSDEIISVSISSYVNTGGAHGIFHISFLNFSAETGKRIPNGNLFNDITAFKNMAKTYFDTSIKDKSTLFEKDNFTLPVNIGYTEDGLILAYNVYEIAPYSTGLIDFTIPYEEADDYLVFKGSR</sequence>
<feature type="domain" description="DUF3298" evidence="1">
    <location>
        <begin position="169"/>
        <end position="228"/>
    </location>
</feature>